<feature type="binding site" evidence="4">
    <location>
        <begin position="74"/>
        <end position="78"/>
    </location>
    <ligand>
        <name>NADP(+)</name>
        <dbReference type="ChEBI" id="CHEBI:58349"/>
    </ligand>
</feature>
<accession>F3Z086</accession>
<dbReference type="InterPro" id="IPR001509">
    <property type="entry name" value="Epimerase_deHydtase"/>
</dbReference>
<dbReference type="InterPro" id="IPR011912">
    <property type="entry name" value="Heptose_epim"/>
</dbReference>
<dbReference type="PANTHER" id="PTHR43103">
    <property type="entry name" value="NUCLEOSIDE-DIPHOSPHATE-SUGAR EPIMERASE"/>
    <property type="match status" value="1"/>
</dbReference>
<dbReference type="KEGG" id="daf:Desaf_1451"/>
<feature type="domain" description="NAD-dependent epimerase/dehydratase" evidence="5">
    <location>
        <begin position="3"/>
        <end position="247"/>
    </location>
</feature>
<dbReference type="PANTHER" id="PTHR43103:SF3">
    <property type="entry name" value="ADP-L-GLYCERO-D-MANNO-HEPTOSE-6-EPIMERASE"/>
    <property type="match status" value="1"/>
</dbReference>
<comment type="similarity">
    <text evidence="4">Belongs to the NAD(P)-dependent epimerase/dehydratase family. HldD subfamily.</text>
</comment>
<dbReference type="STRING" id="690850.Desaf_1451"/>
<dbReference type="eggNOG" id="COG0451">
    <property type="taxonomic scope" value="Bacteria"/>
</dbReference>
<keyword evidence="7" id="KW-1185">Reference proteome</keyword>
<dbReference type="Pfam" id="PF01370">
    <property type="entry name" value="Epimerase"/>
    <property type="match status" value="1"/>
</dbReference>
<feature type="active site" description="Proton acceptor" evidence="4">
    <location>
        <position position="142"/>
    </location>
</feature>
<keyword evidence="1 4" id="KW-0521">NADP</keyword>
<evidence type="ECO:0000256" key="2">
    <source>
        <dbReference type="ARBA" id="ARBA00023235"/>
    </source>
</evidence>
<comment type="catalytic activity">
    <reaction evidence="4">
        <text>ADP-D-glycero-beta-D-manno-heptose = ADP-L-glycero-beta-D-manno-heptose</text>
        <dbReference type="Rhea" id="RHEA:17577"/>
        <dbReference type="ChEBI" id="CHEBI:59967"/>
        <dbReference type="ChEBI" id="CHEBI:61506"/>
        <dbReference type="EC" id="5.1.3.20"/>
    </reaction>
</comment>
<dbReference type="AlphaFoldDB" id="F3Z086"/>
<dbReference type="NCBIfam" id="TIGR02197">
    <property type="entry name" value="heptose_epim"/>
    <property type="match status" value="1"/>
</dbReference>
<dbReference type="CDD" id="cd05248">
    <property type="entry name" value="ADP_GME_SDR_e"/>
    <property type="match status" value="1"/>
</dbReference>
<comment type="function">
    <text evidence="4">Catalyzes the interconversion between ADP-D-glycero-beta-D-manno-heptose and ADP-L-glycero-beta-D-manno-heptose via an epimerization at carbon 6 of the heptose.</text>
</comment>
<protein>
    <recommendedName>
        <fullName evidence="4">ADP-L-glycero-D-manno-heptose-6-epimerase</fullName>
        <ecNumber evidence="4">5.1.3.20</ecNumber>
    </recommendedName>
    <alternativeName>
        <fullName evidence="4">ADP-L-glycero-beta-D-manno-heptose-6-epimerase</fullName>
        <shortName evidence="4">ADP-glyceromanno-heptose 6-epimerase</shortName>
        <shortName evidence="4">ADP-hep 6-epimerase</shortName>
        <shortName evidence="4">AGME</shortName>
    </alternativeName>
</protein>
<feature type="binding site" evidence="4">
    <location>
        <position position="284"/>
    </location>
    <ligand>
        <name>substrate</name>
    </ligand>
</feature>
<dbReference type="Gene3D" id="3.40.50.720">
    <property type="entry name" value="NAD(P)-binding Rossmann-like Domain"/>
    <property type="match status" value="1"/>
</dbReference>
<feature type="binding site" evidence="4">
    <location>
        <position position="178"/>
    </location>
    <ligand>
        <name>NADP(+)</name>
        <dbReference type="ChEBI" id="CHEBI:58349"/>
    </ligand>
</feature>
<comment type="cofactor">
    <cofactor evidence="4">
        <name>NADP(+)</name>
        <dbReference type="ChEBI" id="CHEBI:58349"/>
    </cofactor>
    <text evidence="4">Binds 1 NADP(+) per subunit.</text>
</comment>
<name>F3Z086_DESAF</name>
<feature type="binding site" evidence="4">
    <location>
        <position position="180"/>
    </location>
    <ligand>
        <name>substrate</name>
    </ligand>
</feature>
<feature type="binding site" evidence="4">
    <location>
        <position position="53"/>
    </location>
    <ligand>
        <name>NADP(+)</name>
        <dbReference type="ChEBI" id="CHEBI:58349"/>
    </ligand>
</feature>
<dbReference type="UniPathway" id="UPA00356">
    <property type="reaction ID" value="UER00440"/>
</dbReference>
<evidence type="ECO:0000259" key="5">
    <source>
        <dbReference type="Pfam" id="PF01370"/>
    </source>
</evidence>
<feature type="binding site" evidence="4">
    <location>
        <position position="38"/>
    </location>
    <ligand>
        <name>NADP(+)</name>
        <dbReference type="ChEBI" id="CHEBI:58349"/>
    </ligand>
</feature>
<organism evidence="6 7">
    <name type="scientific">Desulfocurvibacter africanus subsp. africanus str. Walvis Bay</name>
    <dbReference type="NCBI Taxonomy" id="690850"/>
    <lineage>
        <taxon>Bacteria</taxon>
        <taxon>Pseudomonadati</taxon>
        <taxon>Thermodesulfobacteriota</taxon>
        <taxon>Desulfovibrionia</taxon>
        <taxon>Desulfovibrionales</taxon>
        <taxon>Desulfovibrionaceae</taxon>
        <taxon>Desulfocurvibacter</taxon>
    </lineage>
</organism>
<evidence type="ECO:0000256" key="4">
    <source>
        <dbReference type="HAMAP-Rule" id="MF_01601"/>
    </source>
</evidence>
<feature type="active site" description="Proton acceptor" evidence="4">
    <location>
        <position position="178"/>
    </location>
</feature>
<dbReference type="EMBL" id="CP003221">
    <property type="protein sequence ID" value="EGJ49788.1"/>
    <property type="molecule type" value="Genomic_DNA"/>
</dbReference>
<dbReference type="HAMAP" id="MF_01601">
    <property type="entry name" value="Heptose_epimerase"/>
    <property type="match status" value="1"/>
</dbReference>
<feature type="binding site" evidence="4">
    <location>
        <position position="219"/>
    </location>
    <ligand>
        <name>substrate</name>
    </ligand>
</feature>
<dbReference type="SUPFAM" id="SSF51735">
    <property type="entry name" value="NAD(P)-binding Rossmann-fold domains"/>
    <property type="match status" value="1"/>
</dbReference>
<proteinExistence type="inferred from homology"/>
<feature type="binding site" evidence="4">
    <location>
        <begin position="31"/>
        <end position="32"/>
    </location>
    <ligand>
        <name>NADP(+)</name>
        <dbReference type="ChEBI" id="CHEBI:58349"/>
    </ligand>
</feature>
<dbReference type="InterPro" id="IPR036291">
    <property type="entry name" value="NAD(P)-bd_dom_sf"/>
</dbReference>
<dbReference type="Gene3D" id="3.90.25.10">
    <property type="entry name" value="UDP-galactose 4-epimerase, domain 1"/>
    <property type="match status" value="1"/>
</dbReference>
<comment type="domain">
    <text evidence="4">Contains a large N-terminal NADP-binding domain, and a smaller C-terminal substrate-binding domain.</text>
</comment>
<dbReference type="HOGENOM" id="CLU_007383_1_3_7"/>
<dbReference type="Proteomes" id="UP000007844">
    <property type="component" value="Chromosome"/>
</dbReference>
<feature type="binding site" evidence="4">
    <location>
        <begin position="205"/>
        <end position="208"/>
    </location>
    <ligand>
        <name>substrate</name>
    </ligand>
</feature>
<keyword evidence="3 4" id="KW-0119">Carbohydrate metabolism</keyword>
<evidence type="ECO:0000256" key="1">
    <source>
        <dbReference type="ARBA" id="ARBA00022857"/>
    </source>
</evidence>
<dbReference type="GO" id="GO:0050661">
    <property type="term" value="F:NADP binding"/>
    <property type="evidence" value="ECO:0007669"/>
    <property type="project" value="InterPro"/>
</dbReference>
<dbReference type="GO" id="GO:0005975">
    <property type="term" value="P:carbohydrate metabolic process"/>
    <property type="evidence" value="ECO:0007669"/>
    <property type="project" value="UniProtKB-UniRule"/>
</dbReference>
<feature type="binding site" evidence="4">
    <location>
        <position position="146"/>
    </location>
    <ligand>
        <name>NADP(+)</name>
        <dbReference type="ChEBI" id="CHEBI:58349"/>
    </ligand>
</feature>
<feature type="binding site" evidence="4">
    <location>
        <position position="91"/>
    </location>
    <ligand>
        <name>NADP(+)</name>
        <dbReference type="ChEBI" id="CHEBI:58349"/>
    </ligand>
</feature>
<dbReference type="GO" id="GO:0008712">
    <property type="term" value="F:ADP-glyceromanno-heptose 6-epimerase activity"/>
    <property type="evidence" value="ECO:0007669"/>
    <property type="project" value="UniProtKB-UniRule"/>
</dbReference>
<evidence type="ECO:0000313" key="6">
    <source>
        <dbReference type="EMBL" id="EGJ49788.1"/>
    </source>
</evidence>
<gene>
    <name evidence="4" type="primary">hldD</name>
    <name evidence="6" type="ORF">Desaf_1451</name>
</gene>
<reference evidence="6 7" key="1">
    <citation type="journal article" date="2011" name="J. Bacteriol.">
        <title>Genome sequence of the mercury-methylating and pleomorphic Desulfovibrio africanus Strain Walvis Bay.</title>
        <authorList>
            <person name="Brown S.D."/>
            <person name="Wall J.D."/>
            <person name="Kucken A.M."/>
            <person name="Gilmour C.C."/>
            <person name="Podar M."/>
            <person name="Brandt C.C."/>
            <person name="Teshima H."/>
            <person name="Detter J.C."/>
            <person name="Han C.S."/>
            <person name="Land M.L."/>
            <person name="Lucas S."/>
            <person name="Han J."/>
            <person name="Pennacchio L."/>
            <person name="Nolan M."/>
            <person name="Pitluck S."/>
            <person name="Woyke T."/>
            <person name="Goodwin L."/>
            <person name="Palumbo A.V."/>
            <person name="Elias D.A."/>
        </authorList>
    </citation>
    <scope>NUCLEOTIDE SEQUENCE [LARGE SCALE GENOMIC DNA]</scope>
    <source>
        <strain evidence="6 7">Walvis Bay</strain>
    </source>
</reference>
<sequence>MHIVTGGAGFIGSAMVWKLNQMGIEDILVVDNLAESEKWKNLVNLTYRDYVHKQEFLKLVLGDEDLHAKAIIHMGACSSTTERDADYLMDNNYRYTQVLLRYAAERNIRFINASSAATYGDGALGFSDDHDTTSRLKPLNMYGYSKQLVDMWALRGGLMDKMASLKFFNVYGPNEYHKADMKSVICKAFAQIGDSGPMSGKMKLFKSYKPEYPDGGQMRDFIYVKDCLEVMAWLLEHPEVNGIFNVGTGQARTWNDLARAVFSAMDRAPVIEYIDMPEILRGKYQYFTEAPMEKLRRAGYDKPFTTLEDGVADYVRNYLAKDDSFLGN</sequence>
<dbReference type="RefSeq" id="WP_014259576.1">
    <property type="nucleotide sequence ID" value="NC_016629.1"/>
</dbReference>
<feature type="binding site" evidence="4">
    <location>
        <position position="170"/>
    </location>
    <ligand>
        <name>NADP(+)</name>
        <dbReference type="ChEBI" id="CHEBI:58349"/>
    </ligand>
</feature>
<evidence type="ECO:0000256" key="3">
    <source>
        <dbReference type="ARBA" id="ARBA00023277"/>
    </source>
</evidence>
<dbReference type="GO" id="GO:0097171">
    <property type="term" value="P:ADP-L-glycero-beta-D-manno-heptose biosynthetic process"/>
    <property type="evidence" value="ECO:0007669"/>
    <property type="project" value="UniProtKB-UniPathway"/>
</dbReference>
<feature type="binding site" evidence="4">
    <location>
        <position position="187"/>
    </location>
    <ligand>
        <name>substrate</name>
    </ligand>
</feature>
<comment type="pathway">
    <text evidence="4">Nucleotide-sugar biosynthesis; ADP-L-glycero-beta-D-manno-heptose biosynthesis; ADP-L-glycero-beta-D-manno-heptose from D-glycero-beta-D-manno-heptose 7-phosphate: step 4/4.</text>
</comment>
<dbReference type="EC" id="5.1.3.20" evidence="4"/>
<feature type="binding site" evidence="4">
    <location>
        <begin position="10"/>
        <end position="11"/>
    </location>
    <ligand>
        <name>NADP(+)</name>
        <dbReference type="ChEBI" id="CHEBI:58349"/>
    </ligand>
</feature>
<feature type="binding site" evidence="4">
    <location>
        <position position="169"/>
    </location>
    <ligand>
        <name>substrate</name>
    </ligand>
</feature>
<comment type="subunit">
    <text evidence="4">Homopentamer.</text>
</comment>
<evidence type="ECO:0000313" key="7">
    <source>
        <dbReference type="Proteomes" id="UP000007844"/>
    </source>
</evidence>
<keyword evidence="2 4" id="KW-0413">Isomerase</keyword>